<dbReference type="InterPro" id="IPR001878">
    <property type="entry name" value="Znf_CCHC"/>
</dbReference>
<dbReference type="GO" id="GO:0006508">
    <property type="term" value="P:proteolysis"/>
    <property type="evidence" value="ECO:0007669"/>
    <property type="project" value="UniProtKB-KW"/>
</dbReference>
<dbReference type="InterPro" id="IPR036397">
    <property type="entry name" value="RNaseH_sf"/>
</dbReference>
<dbReference type="GO" id="GO:0015074">
    <property type="term" value="P:DNA integration"/>
    <property type="evidence" value="ECO:0007669"/>
    <property type="project" value="InterPro"/>
</dbReference>
<dbReference type="GO" id="GO:0003676">
    <property type="term" value="F:nucleic acid binding"/>
    <property type="evidence" value="ECO:0007669"/>
    <property type="project" value="InterPro"/>
</dbReference>
<proteinExistence type="predicted"/>
<evidence type="ECO:0000259" key="4">
    <source>
        <dbReference type="PROSITE" id="PS50994"/>
    </source>
</evidence>
<accession>A0A2J7RNC1</accession>
<keyword evidence="2" id="KW-0862">Zinc</keyword>
<reference evidence="5 6" key="1">
    <citation type="submission" date="2017-12" db="EMBL/GenBank/DDBJ databases">
        <title>Hemimetabolous genomes reveal molecular basis of termite eusociality.</title>
        <authorList>
            <person name="Harrison M.C."/>
            <person name="Jongepier E."/>
            <person name="Robertson H.M."/>
            <person name="Arning N."/>
            <person name="Bitard-Feildel T."/>
            <person name="Chao H."/>
            <person name="Childers C.P."/>
            <person name="Dinh H."/>
            <person name="Doddapaneni H."/>
            <person name="Dugan S."/>
            <person name="Gowin J."/>
            <person name="Greiner C."/>
            <person name="Han Y."/>
            <person name="Hu H."/>
            <person name="Hughes D.S.T."/>
            <person name="Huylmans A.-K."/>
            <person name="Kemena C."/>
            <person name="Kremer L.P.M."/>
            <person name="Lee S.L."/>
            <person name="Lopez-Ezquerra A."/>
            <person name="Mallet L."/>
            <person name="Monroy-Kuhn J.M."/>
            <person name="Moser A."/>
            <person name="Murali S.C."/>
            <person name="Muzny D.M."/>
            <person name="Otani S."/>
            <person name="Piulachs M.-D."/>
            <person name="Poelchau M."/>
            <person name="Qu J."/>
            <person name="Schaub F."/>
            <person name="Wada-Katsumata A."/>
            <person name="Worley K.C."/>
            <person name="Xie Q."/>
            <person name="Ylla G."/>
            <person name="Poulsen M."/>
            <person name="Gibbs R.A."/>
            <person name="Schal C."/>
            <person name="Richards S."/>
            <person name="Belles X."/>
            <person name="Korb J."/>
            <person name="Bornberg-Bauer E."/>
        </authorList>
    </citation>
    <scope>NUCLEOTIDE SEQUENCE [LARGE SCALE GENOMIC DNA]</scope>
    <source>
        <tissue evidence="5">Whole body</tissue>
    </source>
</reference>
<dbReference type="InterPro" id="IPR001584">
    <property type="entry name" value="Integrase_cat-core"/>
</dbReference>
<evidence type="ECO:0000313" key="5">
    <source>
        <dbReference type="EMBL" id="PNF42336.1"/>
    </source>
</evidence>
<dbReference type="GO" id="GO:0008270">
    <property type="term" value="F:zinc ion binding"/>
    <property type="evidence" value="ECO:0007669"/>
    <property type="project" value="UniProtKB-KW"/>
</dbReference>
<dbReference type="PROSITE" id="PS50158">
    <property type="entry name" value="ZF_CCHC"/>
    <property type="match status" value="1"/>
</dbReference>
<keyword evidence="2" id="KW-0863">Zinc-finger</keyword>
<evidence type="ECO:0000259" key="3">
    <source>
        <dbReference type="PROSITE" id="PS50158"/>
    </source>
</evidence>
<dbReference type="STRING" id="105785.A0A2J7RNC1"/>
<dbReference type="InterPro" id="IPR012337">
    <property type="entry name" value="RNaseH-like_sf"/>
</dbReference>
<evidence type="ECO:0000256" key="2">
    <source>
        <dbReference type="PROSITE-ProRule" id="PRU00047"/>
    </source>
</evidence>
<feature type="domain" description="Integrase catalytic" evidence="4">
    <location>
        <begin position="311"/>
        <end position="478"/>
    </location>
</feature>
<evidence type="ECO:0000256" key="1">
    <source>
        <dbReference type="ARBA" id="ARBA00022670"/>
    </source>
</evidence>
<dbReference type="SMART" id="SM00343">
    <property type="entry name" value="ZnF_C2HC"/>
    <property type="match status" value="3"/>
</dbReference>
<dbReference type="AlphaFoldDB" id="A0A2J7RNC1"/>
<dbReference type="Pfam" id="PF22936">
    <property type="entry name" value="Pol_BBD"/>
    <property type="match status" value="1"/>
</dbReference>
<gene>
    <name evidence="5" type="ORF">B7P43_G03671</name>
</gene>
<dbReference type="EMBL" id="NEVH01002541">
    <property type="protein sequence ID" value="PNF42336.1"/>
    <property type="molecule type" value="Genomic_DNA"/>
</dbReference>
<keyword evidence="1" id="KW-0645">Protease</keyword>
<protein>
    <recommendedName>
        <fullName evidence="7">Retrovirus-related Pol polyprotein from transposon TNT 1-94</fullName>
    </recommendedName>
</protein>
<dbReference type="PROSITE" id="PS50994">
    <property type="entry name" value="INTEGRASE"/>
    <property type="match status" value="1"/>
</dbReference>
<dbReference type="Gene3D" id="4.10.60.10">
    <property type="entry name" value="Zinc finger, CCHC-type"/>
    <property type="match status" value="1"/>
</dbReference>
<dbReference type="SUPFAM" id="SSF57756">
    <property type="entry name" value="Retrovirus zinc finger-like domains"/>
    <property type="match status" value="1"/>
</dbReference>
<evidence type="ECO:0000313" key="6">
    <source>
        <dbReference type="Proteomes" id="UP000235965"/>
    </source>
</evidence>
<dbReference type="Pfam" id="PF25597">
    <property type="entry name" value="SH3_retrovirus"/>
    <property type="match status" value="1"/>
</dbReference>
<dbReference type="InterPro" id="IPR025724">
    <property type="entry name" value="GAG-pre-integrase_dom"/>
</dbReference>
<keyword evidence="1" id="KW-0378">Hydrolase</keyword>
<dbReference type="InterPro" id="IPR054722">
    <property type="entry name" value="PolX-like_BBD"/>
</dbReference>
<dbReference type="SUPFAM" id="SSF53098">
    <property type="entry name" value="Ribonuclease H-like"/>
    <property type="match status" value="1"/>
</dbReference>
<dbReference type="InterPro" id="IPR036875">
    <property type="entry name" value="Znf_CCHC_sf"/>
</dbReference>
<dbReference type="GO" id="GO:0008233">
    <property type="term" value="F:peptidase activity"/>
    <property type="evidence" value="ECO:0007669"/>
    <property type="project" value="UniProtKB-KW"/>
</dbReference>
<dbReference type="Gene3D" id="3.30.420.10">
    <property type="entry name" value="Ribonuclease H-like superfamily/Ribonuclease H"/>
    <property type="match status" value="1"/>
</dbReference>
<dbReference type="Proteomes" id="UP000235965">
    <property type="component" value="Unassembled WGS sequence"/>
</dbReference>
<dbReference type="PANTHER" id="PTHR42648">
    <property type="entry name" value="TRANSPOSASE, PUTATIVE-RELATED"/>
    <property type="match status" value="1"/>
</dbReference>
<dbReference type="InterPro" id="IPR057670">
    <property type="entry name" value="SH3_retrovirus"/>
</dbReference>
<dbReference type="InParanoid" id="A0A2J7RNC1"/>
<comment type="caution">
    <text evidence="5">The sequence shown here is derived from an EMBL/GenBank/DDBJ whole genome shotgun (WGS) entry which is preliminary data.</text>
</comment>
<name>A0A2J7RNC1_9NEOP</name>
<organism evidence="5 6">
    <name type="scientific">Cryptotermes secundus</name>
    <dbReference type="NCBI Taxonomy" id="105785"/>
    <lineage>
        <taxon>Eukaryota</taxon>
        <taxon>Metazoa</taxon>
        <taxon>Ecdysozoa</taxon>
        <taxon>Arthropoda</taxon>
        <taxon>Hexapoda</taxon>
        <taxon>Insecta</taxon>
        <taxon>Pterygota</taxon>
        <taxon>Neoptera</taxon>
        <taxon>Polyneoptera</taxon>
        <taxon>Dictyoptera</taxon>
        <taxon>Blattodea</taxon>
        <taxon>Blattoidea</taxon>
        <taxon>Termitoidae</taxon>
        <taxon>Kalotermitidae</taxon>
        <taxon>Cryptotermitinae</taxon>
        <taxon>Cryptotermes</taxon>
    </lineage>
</organism>
<evidence type="ECO:0008006" key="7">
    <source>
        <dbReference type="Google" id="ProtNLM"/>
    </source>
</evidence>
<keyword evidence="6" id="KW-1185">Reference proteome</keyword>
<dbReference type="InterPro" id="IPR039537">
    <property type="entry name" value="Retrotran_Ty1/copia-like"/>
</dbReference>
<sequence length="538" mass="61881">MDRTLDNLVARLMLEEVKCKMMTKEEESIAFKTVTKTKSKTLFKCFNCNQIGHAQINCPNKGKRNCSICKRNNHSEKDCYFRNKDSDTRKQCTVCKKMNHAEKDCYFKDRNKRSKVNFLAEEAETHVSDASKKDKMYVVDSGSTCHMTNVKTDLIHTKQYIQCIKVAKKNQSMTAKEIGNLEFSLKNVSYVPELSRNLLSVHCITENDGEVLFTKEKVQVLKDKNVVIEGKKDESGLFVINFRARNEAIMTQQDISVEWHRKLGHISYANLKKLQEICQEIPDSVSKCKKFDICSVCMQAKQVRLQLHTERSTAGKTLEIIHSDVCGPIDPTTYDNKKYFLMCVDDYTHFCKIYLLENKSEVYTFLKEYVNEAECHFNTRVRRRCNNGGKYKNNALREWCKNKGIVMEFTTPYLPQLNSTAERMNRTIVEKARALILDSGLSKRMWGEAVLTSAYLLNRSPTVTVNGTAAENWYGKRPDLAGLKIFGSEAYPKILGPLKKVDSCSKKGIFVGCNTNGYRIWDPNTERNYISRDATFKK</sequence>
<feature type="domain" description="CCHC-type" evidence="3">
    <location>
        <begin position="44"/>
        <end position="60"/>
    </location>
</feature>
<dbReference type="Pfam" id="PF13976">
    <property type="entry name" value="gag_pre-integrs"/>
    <property type="match status" value="1"/>
</dbReference>
<dbReference type="PANTHER" id="PTHR42648:SF28">
    <property type="entry name" value="TRANSPOSON-ENCODED PROTEIN WITH RIBONUCLEASE H-LIKE AND RETROVIRUS ZINC FINGER-LIKE DOMAINS"/>
    <property type="match status" value="1"/>
</dbReference>
<dbReference type="OrthoDB" id="413361at2759"/>
<keyword evidence="2" id="KW-0479">Metal-binding</keyword>